<proteinExistence type="predicted"/>
<dbReference type="EMBL" id="FNGY01000004">
    <property type="protein sequence ID" value="SDM59051.1"/>
    <property type="molecule type" value="Genomic_DNA"/>
</dbReference>
<evidence type="ECO:0000256" key="1">
    <source>
        <dbReference type="SAM" id="Coils"/>
    </source>
</evidence>
<evidence type="ECO:0000313" key="3">
    <source>
        <dbReference type="Proteomes" id="UP000183200"/>
    </source>
</evidence>
<reference evidence="3" key="1">
    <citation type="submission" date="2016-10" db="EMBL/GenBank/DDBJ databases">
        <authorList>
            <person name="Varghese N."/>
            <person name="Submissions S."/>
        </authorList>
    </citation>
    <scope>NUCLEOTIDE SEQUENCE [LARGE SCALE GENOMIC DNA]</scope>
    <source>
        <strain evidence="3">DSM 19110</strain>
    </source>
</reference>
<gene>
    <name evidence="2" type="ORF">SAMN05421820_104167</name>
</gene>
<evidence type="ECO:0000313" key="2">
    <source>
        <dbReference type="EMBL" id="SDM59051.1"/>
    </source>
</evidence>
<dbReference type="RefSeq" id="WP_074607342.1">
    <property type="nucleotide sequence ID" value="NZ_FNGY01000004.1"/>
</dbReference>
<protein>
    <submittedName>
        <fullName evidence="2">Uncharacterized protein</fullName>
    </submittedName>
</protein>
<organism evidence="2 3">
    <name type="scientific">Pedobacter steynii</name>
    <dbReference type="NCBI Taxonomy" id="430522"/>
    <lineage>
        <taxon>Bacteria</taxon>
        <taxon>Pseudomonadati</taxon>
        <taxon>Bacteroidota</taxon>
        <taxon>Sphingobacteriia</taxon>
        <taxon>Sphingobacteriales</taxon>
        <taxon>Sphingobacteriaceae</taxon>
        <taxon>Pedobacter</taxon>
    </lineage>
</organism>
<dbReference type="Proteomes" id="UP000183200">
    <property type="component" value="Unassembled WGS sequence"/>
</dbReference>
<feature type="coiled-coil region" evidence="1">
    <location>
        <begin position="263"/>
        <end position="297"/>
    </location>
</feature>
<keyword evidence="1" id="KW-0175">Coiled coil</keyword>
<sequence length="408" mass="46054">MPKTISSLILYSAIILIFVQDNFAQTKIDLGGYLGKNGVFKNHIPTRLQANSNNCFNLKIWYKGIADNGAVLKGFFYLNTANGMFGYSIGKNITTESANPNSQKLNFTISDKFGKSATYFNESKGRKWMMANNKATPQITSELWKKHGSPAGNRRRFTDLSLATYAYYSSTTTANPKMYIYMYNEYFDNDGTIKNYIGMYGIGFYQINESTYLGLSREQGSIFMSIEKIEKVDFCFNGAGFKDFKEMATAMNDEVVNNKNRDLEMKEQNLNESDGLCSDLKKELIALEKSINKKMADANRAVKSGGSNIAMMAAASDPKDQIVRHRLEFDIKKCEALHFTGNTSLTAAQRRKHSQNAACYLIKISFLRNIENKMTTIEVNNRSNTPKAVMEKNMLYLQSIKQLTALCN</sequence>
<dbReference type="AlphaFoldDB" id="A0A1G9UGL6"/>
<accession>A0A1G9UGL6</accession>
<keyword evidence="3" id="KW-1185">Reference proteome</keyword>
<name>A0A1G9UGL6_9SPHI</name>